<protein>
    <recommendedName>
        <fullName evidence="4">Wiskott-Aldrich syndrome protein family member</fullName>
    </recommendedName>
</protein>
<dbReference type="GO" id="GO:0071933">
    <property type="term" value="F:Arp2/3 complex binding"/>
    <property type="evidence" value="ECO:0007669"/>
    <property type="project" value="TreeGrafter"/>
</dbReference>
<dbReference type="Gene3D" id="1.20.5.340">
    <property type="match status" value="1"/>
</dbReference>
<dbReference type="Proteomes" id="UP001233999">
    <property type="component" value="Unassembled WGS sequence"/>
</dbReference>
<evidence type="ECO:0000313" key="2">
    <source>
        <dbReference type="EMBL" id="KAJ9600128.1"/>
    </source>
</evidence>
<dbReference type="GO" id="GO:0031209">
    <property type="term" value="C:SCAR complex"/>
    <property type="evidence" value="ECO:0007669"/>
    <property type="project" value="TreeGrafter"/>
</dbReference>
<accession>A0AAD8ALZ5</accession>
<organism evidence="2 3">
    <name type="scientific">Diploptera punctata</name>
    <name type="common">Pacific beetle cockroach</name>
    <dbReference type="NCBI Taxonomy" id="6984"/>
    <lineage>
        <taxon>Eukaryota</taxon>
        <taxon>Metazoa</taxon>
        <taxon>Ecdysozoa</taxon>
        <taxon>Arthropoda</taxon>
        <taxon>Hexapoda</taxon>
        <taxon>Insecta</taxon>
        <taxon>Pterygota</taxon>
        <taxon>Neoptera</taxon>
        <taxon>Polyneoptera</taxon>
        <taxon>Dictyoptera</taxon>
        <taxon>Blattodea</taxon>
        <taxon>Blaberoidea</taxon>
        <taxon>Blaberidae</taxon>
        <taxon>Diplopterinae</taxon>
        <taxon>Diploptera</taxon>
    </lineage>
</organism>
<keyword evidence="3" id="KW-1185">Reference proteome</keyword>
<comment type="similarity">
    <text evidence="1">Belongs to the SCAR/WAVE family.</text>
</comment>
<dbReference type="PANTHER" id="PTHR12902:SF1">
    <property type="entry name" value="WISKOTT-ALDRICH SYNDROME PROTEIN FAMILY MEMBER"/>
    <property type="match status" value="1"/>
</dbReference>
<reference evidence="2" key="2">
    <citation type="submission" date="2023-05" db="EMBL/GenBank/DDBJ databases">
        <authorList>
            <person name="Fouks B."/>
        </authorList>
    </citation>
    <scope>NUCLEOTIDE SEQUENCE</scope>
    <source>
        <strain evidence="2">Stay&amp;Tobe</strain>
        <tissue evidence="2">Testes</tissue>
    </source>
</reference>
<gene>
    <name evidence="2" type="ORF">L9F63_009538</name>
</gene>
<name>A0AAD8ALZ5_DIPPU</name>
<dbReference type="EMBL" id="JASPKZ010000446">
    <property type="protein sequence ID" value="KAJ9600128.1"/>
    <property type="molecule type" value="Genomic_DNA"/>
</dbReference>
<evidence type="ECO:0008006" key="4">
    <source>
        <dbReference type="Google" id="ProtNLM"/>
    </source>
</evidence>
<dbReference type="PANTHER" id="PTHR12902">
    <property type="entry name" value="WASP-1"/>
    <property type="match status" value="1"/>
</dbReference>
<dbReference type="AlphaFoldDB" id="A0AAD8ALZ5"/>
<proteinExistence type="inferred from homology"/>
<dbReference type="InterPro" id="IPR028288">
    <property type="entry name" value="SCAR/WAVE_fam"/>
</dbReference>
<dbReference type="GO" id="GO:0030036">
    <property type="term" value="P:actin cytoskeleton organization"/>
    <property type="evidence" value="ECO:0007669"/>
    <property type="project" value="InterPro"/>
</dbReference>
<comment type="caution">
    <text evidence="2">The sequence shown here is derived from an EMBL/GenBank/DDBJ whole genome shotgun (WGS) entry which is preliminary data.</text>
</comment>
<dbReference type="GO" id="GO:0003779">
    <property type="term" value="F:actin binding"/>
    <property type="evidence" value="ECO:0007669"/>
    <property type="project" value="UniProtKB-KW"/>
</dbReference>
<dbReference type="GO" id="GO:0034237">
    <property type="term" value="F:protein kinase A regulatory subunit binding"/>
    <property type="evidence" value="ECO:0007669"/>
    <property type="project" value="TreeGrafter"/>
</dbReference>
<evidence type="ECO:0000256" key="1">
    <source>
        <dbReference type="ARBA" id="ARBA00006993"/>
    </source>
</evidence>
<dbReference type="GO" id="GO:2000601">
    <property type="term" value="P:positive regulation of Arp2/3 complex-mediated actin nucleation"/>
    <property type="evidence" value="ECO:0007669"/>
    <property type="project" value="TreeGrafter"/>
</dbReference>
<reference evidence="2" key="1">
    <citation type="journal article" date="2023" name="IScience">
        <title>Live-bearing cockroach genome reveals convergent evolutionary mechanisms linked to viviparity in insects and beyond.</title>
        <authorList>
            <person name="Fouks B."/>
            <person name="Harrison M.C."/>
            <person name="Mikhailova A.A."/>
            <person name="Marchal E."/>
            <person name="English S."/>
            <person name="Carruthers M."/>
            <person name="Jennings E.C."/>
            <person name="Chiamaka E.L."/>
            <person name="Frigard R.A."/>
            <person name="Pippel M."/>
            <person name="Attardo G.M."/>
            <person name="Benoit J.B."/>
            <person name="Bornberg-Bauer E."/>
            <person name="Tobe S.S."/>
        </authorList>
    </citation>
    <scope>NUCLEOTIDE SEQUENCE</scope>
    <source>
        <strain evidence="2">Stay&amp;Tobe</strain>
    </source>
</reference>
<dbReference type="GO" id="GO:0005856">
    <property type="term" value="C:cytoskeleton"/>
    <property type="evidence" value="ECO:0007669"/>
    <property type="project" value="UniProtKB-SubCell"/>
</dbReference>
<evidence type="ECO:0000313" key="3">
    <source>
        <dbReference type="Proteomes" id="UP001233999"/>
    </source>
</evidence>
<sequence length="162" mass="18690">MPFVQRVVEPKYLSRRSLHGEDGQPLVTDYELEAVTNNTLCSALRQLASLMLIANDIFEDLAKQLQDFCERSEKLQSRVEVVEGKVVAFDPKKVTVRKYSILIRNFKLARVPNNNKLCSVFHHLYFAFSHFLYHFSTFLSTLSDHLPFCVSLSRSLPSCFEI</sequence>